<evidence type="ECO:0000256" key="4">
    <source>
        <dbReference type="ARBA" id="ARBA00023306"/>
    </source>
</evidence>
<dbReference type="RefSeq" id="WP_033083105.1">
    <property type="nucleotide sequence ID" value="NZ_JQEC01000042.1"/>
</dbReference>
<evidence type="ECO:0000256" key="2">
    <source>
        <dbReference type="ARBA" id="ARBA00022618"/>
    </source>
</evidence>
<evidence type="ECO:0000256" key="6">
    <source>
        <dbReference type="PIRNR" id="PIRNR003101"/>
    </source>
</evidence>
<comment type="function">
    <text evidence="5 6">Cell division protein that is involved in the assembly of the Z ring. May serve as a membrane anchor for the Z ring.</text>
</comment>
<evidence type="ECO:0000313" key="8">
    <source>
        <dbReference type="EMBL" id="KGJ91250.1"/>
    </source>
</evidence>
<dbReference type="Gene3D" id="3.30.1490.110">
    <property type="match status" value="1"/>
</dbReference>
<dbReference type="EMBL" id="JQEC01000042">
    <property type="protein sequence ID" value="KGJ91250.1"/>
    <property type="molecule type" value="Genomic_DNA"/>
</dbReference>
<keyword evidence="2 5" id="KW-0132">Cell division</keyword>
<proteinExistence type="inferred from homology"/>
<reference evidence="8 9" key="1">
    <citation type="submission" date="2014-08" db="EMBL/GenBank/DDBJ databases">
        <title>Genomic and Phenotypic Diversity of Colwellia psychrerythraea strains from Disparate Marine Basins.</title>
        <authorList>
            <person name="Techtmann S.M."/>
            <person name="Stelling S.C."/>
            <person name="Utturkar S.M."/>
            <person name="Alshibli N."/>
            <person name="Harris A."/>
            <person name="Brown S.D."/>
            <person name="Hazen T.C."/>
        </authorList>
    </citation>
    <scope>NUCLEOTIDE SEQUENCE [LARGE SCALE GENOMIC DNA]</scope>
    <source>
        <strain evidence="8 9">GAB14E</strain>
    </source>
</reference>
<dbReference type="GO" id="GO:0009898">
    <property type="term" value="C:cytoplasmic side of plasma membrane"/>
    <property type="evidence" value="ECO:0007669"/>
    <property type="project" value="UniProtKB-UniRule"/>
</dbReference>
<accession>A0A099KLY2</accession>
<dbReference type="InterPro" id="IPR043129">
    <property type="entry name" value="ATPase_NBD"/>
</dbReference>
<gene>
    <name evidence="5" type="primary">ftsA</name>
    <name evidence="8" type="ORF">GAB14E_3402</name>
</gene>
<comment type="subunit">
    <text evidence="5">Self-interacts. Interacts with FtsZ.</text>
</comment>
<dbReference type="InterPro" id="IPR020823">
    <property type="entry name" value="Cell_div_FtsA"/>
</dbReference>
<dbReference type="SMART" id="SM00842">
    <property type="entry name" value="FtsA"/>
    <property type="match status" value="1"/>
</dbReference>
<evidence type="ECO:0000256" key="5">
    <source>
        <dbReference type="HAMAP-Rule" id="MF_02033"/>
    </source>
</evidence>
<dbReference type="PATRIC" id="fig|28229.3.peg.3131"/>
<dbReference type="AlphaFoldDB" id="A0A099KLY2"/>
<dbReference type="Gene3D" id="3.30.420.40">
    <property type="match status" value="2"/>
</dbReference>
<keyword evidence="3 5" id="KW-0472">Membrane</keyword>
<dbReference type="HAMAP" id="MF_02033">
    <property type="entry name" value="FtsA"/>
    <property type="match status" value="1"/>
</dbReference>
<dbReference type="NCBIfam" id="NF007009">
    <property type="entry name" value="PRK09472.1"/>
    <property type="match status" value="1"/>
</dbReference>
<dbReference type="GO" id="GO:0032153">
    <property type="term" value="C:cell division site"/>
    <property type="evidence" value="ECO:0007669"/>
    <property type="project" value="UniProtKB-UniRule"/>
</dbReference>
<dbReference type="PANTHER" id="PTHR32432">
    <property type="entry name" value="CELL DIVISION PROTEIN FTSA-RELATED"/>
    <property type="match status" value="1"/>
</dbReference>
<dbReference type="OrthoDB" id="9810567at2"/>
<evidence type="ECO:0000313" key="9">
    <source>
        <dbReference type="Proteomes" id="UP000029868"/>
    </source>
</evidence>
<dbReference type="PANTHER" id="PTHR32432:SF4">
    <property type="entry name" value="CELL DIVISION PROTEIN FTSA"/>
    <property type="match status" value="1"/>
</dbReference>
<comment type="subcellular location">
    <subcellularLocation>
        <location evidence="5">Cell membrane</location>
        <topology evidence="5">Peripheral membrane protein</topology>
        <orientation evidence="5">Cytoplasmic side</orientation>
    </subcellularLocation>
    <text evidence="5">Localizes to the Z ring in an FtsZ-dependent manner. Targeted to the membrane through a conserved C-terminal amphipathic helix.</text>
</comment>
<sequence length="411" mass="44667">MSKAAERKLVVGLDIGTSKISVAVGEITPDNQLSIIGVGNQPARGMDKGGVNDLNLVIQAIQRAINEAELMADCQISSIYLGISGKHISCQNENGMVPINDNEVIQEDVDNVIHTARSVPISAERRMLHVLPQEYSIDCQDGIKSPIGMSGVRMEAKVHIVTCANDMAKNLVKCVERCDLTADQLIFSALASSYAVLTDDEKELGVCVVDMGAGTMDISVFTGGTLRHTAVIPVAGNQVTSDISKIFRTPLSHAEDIKVQYACALKQLVSMEESIDVPSVGGRPARSMSRHTLSEVVEPRYQELFELIQDEIRESGLEDQIAAGYVLTGGTAKMEGVLEFAEEIFQMPVRIANPLSVQGLTEYVNDPSYATVVGLLHYGMQATSEMDSSSKKRESVGDFWSRIHAWFKGEF</sequence>
<keyword evidence="4 5" id="KW-0131">Cell cycle</keyword>
<dbReference type="PIRSF" id="PIRSF003101">
    <property type="entry name" value="FtsA"/>
    <property type="match status" value="1"/>
</dbReference>
<keyword evidence="1 5" id="KW-1003">Cell membrane</keyword>
<name>A0A099KLY2_COLPS</name>
<evidence type="ECO:0000256" key="3">
    <source>
        <dbReference type="ARBA" id="ARBA00023136"/>
    </source>
</evidence>
<comment type="similarity">
    <text evidence="5 6">Belongs to the FtsA/MreB family.</text>
</comment>
<dbReference type="NCBIfam" id="TIGR01174">
    <property type="entry name" value="ftsA"/>
    <property type="match status" value="1"/>
</dbReference>
<organism evidence="8 9">
    <name type="scientific">Colwellia psychrerythraea</name>
    <name type="common">Vibrio psychroerythus</name>
    <dbReference type="NCBI Taxonomy" id="28229"/>
    <lineage>
        <taxon>Bacteria</taxon>
        <taxon>Pseudomonadati</taxon>
        <taxon>Pseudomonadota</taxon>
        <taxon>Gammaproteobacteria</taxon>
        <taxon>Alteromonadales</taxon>
        <taxon>Colwelliaceae</taxon>
        <taxon>Colwellia</taxon>
    </lineage>
</organism>
<comment type="caution">
    <text evidence="8">The sequence shown here is derived from an EMBL/GenBank/DDBJ whole genome shotgun (WGS) entry which is preliminary data.</text>
</comment>
<feature type="domain" description="SHS2" evidence="7">
    <location>
        <begin position="10"/>
        <end position="196"/>
    </location>
</feature>
<dbReference type="CDD" id="cd24048">
    <property type="entry name" value="ASKHA_NBD_FtsA"/>
    <property type="match status" value="1"/>
</dbReference>
<protein>
    <recommendedName>
        <fullName evidence="5 6">Cell division protein FtsA</fullName>
    </recommendedName>
</protein>
<dbReference type="Pfam" id="PF14450">
    <property type="entry name" value="FtsA"/>
    <property type="match status" value="1"/>
</dbReference>
<evidence type="ECO:0000256" key="1">
    <source>
        <dbReference type="ARBA" id="ARBA00022475"/>
    </source>
</evidence>
<dbReference type="SUPFAM" id="SSF53067">
    <property type="entry name" value="Actin-like ATPase domain"/>
    <property type="match status" value="2"/>
</dbReference>
<dbReference type="InterPro" id="IPR050696">
    <property type="entry name" value="FtsA/MreB"/>
</dbReference>
<dbReference type="Proteomes" id="UP000029868">
    <property type="component" value="Unassembled WGS sequence"/>
</dbReference>
<dbReference type="GO" id="GO:0043093">
    <property type="term" value="P:FtsZ-dependent cytokinesis"/>
    <property type="evidence" value="ECO:0007669"/>
    <property type="project" value="UniProtKB-UniRule"/>
</dbReference>
<evidence type="ECO:0000259" key="7">
    <source>
        <dbReference type="SMART" id="SM00842"/>
    </source>
</evidence>
<dbReference type="InterPro" id="IPR003494">
    <property type="entry name" value="SHS2_FtsA"/>
</dbReference>
<dbReference type="FunFam" id="3.30.1490.110:FF:000001">
    <property type="entry name" value="Cell division protein FtsA"/>
    <property type="match status" value="1"/>
</dbReference>
<dbReference type="Pfam" id="PF02491">
    <property type="entry name" value="SHS2_FTSA"/>
    <property type="match status" value="1"/>
</dbReference>